<sequence length="112" mass="12251">MTLVFSTWCHSSRGSSRFFSSTFTSSGNISACTNLQKQCSAWAYSSWRKGTSMDETAPLTCPVTADVAGTASIGKPRALRWQFDRKRKMTASDLTSVFQDEKRSASMTGSGK</sequence>
<proteinExistence type="predicted"/>
<protein>
    <submittedName>
        <fullName evidence="1">(northern house mosquito) hypothetical protein</fullName>
    </submittedName>
</protein>
<evidence type="ECO:0000313" key="1">
    <source>
        <dbReference type="EMBL" id="CAG6465313.1"/>
    </source>
</evidence>
<reference evidence="1" key="1">
    <citation type="submission" date="2021-05" db="EMBL/GenBank/DDBJ databases">
        <authorList>
            <person name="Alioto T."/>
            <person name="Alioto T."/>
            <person name="Gomez Garrido J."/>
        </authorList>
    </citation>
    <scope>NUCLEOTIDE SEQUENCE</scope>
</reference>
<name>A0A8D8FCE2_CULPI</name>
<dbReference type="EMBL" id="HBUE01053119">
    <property type="protein sequence ID" value="CAG6465313.1"/>
    <property type="molecule type" value="Transcribed_RNA"/>
</dbReference>
<accession>A0A8D8FCE2</accession>
<dbReference type="AlphaFoldDB" id="A0A8D8FCE2"/>
<organism evidence="1">
    <name type="scientific">Culex pipiens</name>
    <name type="common">House mosquito</name>
    <dbReference type="NCBI Taxonomy" id="7175"/>
    <lineage>
        <taxon>Eukaryota</taxon>
        <taxon>Metazoa</taxon>
        <taxon>Ecdysozoa</taxon>
        <taxon>Arthropoda</taxon>
        <taxon>Hexapoda</taxon>
        <taxon>Insecta</taxon>
        <taxon>Pterygota</taxon>
        <taxon>Neoptera</taxon>
        <taxon>Endopterygota</taxon>
        <taxon>Diptera</taxon>
        <taxon>Nematocera</taxon>
        <taxon>Culicoidea</taxon>
        <taxon>Culicidae</taxon>
        <taxon>Culicinae</taxon>
        <taxon>Culicini</taxon>
        <taxon>Culex</taxon>
        <taxon>Culex</taxon>
    </lineage>
</organism>